<dbReference type="RefSeq" id="XP_007805094.1">
    <property type="nucleotide sequence ID" value="XM_007806903.1"/>
</dbReference>
<name>U1FWM5_ENDPU</name>
<dbReference type="EMBL" id="KE721460">
    <property type="protein sequence ID" value="ERF69252.1"/>
    <property type="molecule type" value="Genomic_DNA"/>
</dbReference>
<evidence type="ECO:0000313" key="2">
    <source>
        <dbReference type="Proteomes" id="UP000019373"/>
    </source>
</evidence>
<reference evidence="2" key="1">
    <citation type="journal article" date="2014" name="BMC Genomics">
        <title>Genome characteristics reveal the impact of lichenization on lichen-forming fungus Endocarpon pusillum Hedwig (Verrucariales, Ascomycota).</title>
        <authorList>
            <person name="Wang Y.-Y."/>
            <person name="Liu B."/>
            <person name="Zhang X.-Y."/>
            <person name="Zhou Q.-M."/>
            <person name="Zhang T."/>
            <person name="Li H."/>
            <person name="Yu Y.-F."/>
            <person name="Zhang X.-L."/>
            <person name="Hao X.-Y."/>
            <person name="Wang M."/>
            <person name="Wang L."/>
            <person name="Wei J.-C."/>
        </authorList>
    </citation>
    <scope>NUCLEOTIDE SEQUENCE [LARGE SCALE GENOMIC DNA]</scope>
    <source>
        <strain evidence="2">Z07020 / HMAS-L-300199</strain>
    </source>
</reference>
<dbReference type="Proteomes" id="UP000019373">
    <property type="component" value="Unassembled WGS sequence"/>
</dbReference>
<protein>
    <submittedName>
        <fullName evidence="1">Uncharacterized protein</fullName>
    </submittedName>
</protein>
<proteinExistence type="predicted"/>
<dbReference type="AlphaFoldDB" id="U1FWM5"/>
<keyword evidence="2" id="KW-1185">Reference proteome</keyword>
<dbReference type="GeneID" id="19243904"/>
<gene>
    <name evidence="1" type="ORF">EPUS_09069</name>
</gene>
<sequence length="106" mass="11968">MAAENPYRAIVLLAITFRSIAFEGPPYEKPEEKAEGSFTSQFSQECRNARSESGLSSGWISSLSWRRVWCRDLAKAATKFDNGPRHDIWQDAENVPANSSLLEDSW</sequence>
<accession>U1FWM5</accession>
<organism evidence="1 2">
    <name type="scientific">Endocarpon pusillum (strain Z07020 / HMAS-L-300199)</name>
    <name type="common">Lichen-forming fungus</name>
    <dbReference type="NCBI Taxonomy" id="1263415"/>
    <lineage>
        <taxon>Eukaryota</taxon>
        <taxon>Fungi</taxon>
        <taxon>Dikarya</taxon>
        <taxon>Ascomycota</taxon>
        <taxon>Pezizomycotina</taxon>
        <taxon>Eurotiomycetes</taxon>
        <taxon>Chaetothyriomycetidae</taxon>
        <taxon>Verrucariales</taxon>
        <taxon>Verrucariaceae</taxon>
        <taxon>Endocarpon</taxon>
    </lineage>
</organism>
<dbReference type="HOGENOM" id="CLU_2223265_0_0_1"/>
<evidence type="ECO:0000313" key="1">
    <source>
        <dbReference type="EMBL" id="ERF69252.1"/>
    </source>
</evidence>